<dbReference type="eggNOG" id="COG4191">
    <property type="taxonomic scope" value="Bacteria"/>
</dbReference>
<dbReference type="EC" id="2.7.13.3" evidence="2"/>
<keyword evidence="9" id="KW-0472">Membrane</keyword>
<keyword evidence="9" id="KW-1133">Transmembrane helix</keyword>
<comment type="catalytic activity">
    <reaction evidence="1">
        <text>ATP + protein L-histidine = ADP + protein N-phospho-L-histidine.</text>
        <dbReference type="EC" id="2.7.13.3"/>
    </reaction>
</comment>
<proteinExistence type="predicted"/>
<dbReference type="PANTHER" id="PTHR43065:SF10">
    <property type="entry name" value="PEROXIDE STRESS-ACTIVATED HISTIDINE KINASE MAK3"/>
    <property type="match status" value="1"/>
</dbReference>
<feature type="transmembrane region" description="Helical" evidence="9">
    <location>
        <begin position="166"/>
        <end position="187"/>
    </location>
</feature>
<dbReference type="STRING" id="452637.Oter_2407"/>
<evidence type="ECO:0000256" key="3">
    <source>
        <dbReference type="ARBA" id="ARBA00022553"/>
    </source>
</evidence>
<keyword evidence="5" id="KW-0547">Nucleotide-binding</keyword>
<keyword evidence="9" id="KW-0812">Transmembrane</keyword>
<organism evidence="11 12">
    <name type="scientific">Opitutus terrae (strain DSM 11246 / JCM 15787 / PB90-1)</name>
    <dbReference type="NCBI Taxonomy" id="452637"/>
    <lineage>
        <taxon>Bacteria</taxon>
        <taxon>Pseudomonadati</taxon>
        <taxon>Verrucomicrobiota</taxon>
        <taxon>Opitutia</taxon>
        <taxon>Opitutales</taxon>
        <taxon>Opitutaceae</taxon>
        <taxon>Opitutus</taxon>
    </lineage>
</organism>
<feature type="transmembrane region" description="Helical" evidence="9">
    <location>
        <begin position="97"/>
        <end position="117"/>
    </location>
</feature>
<dbReference type="Gene3D" id="1.10.287.130">
    <property type="match status" value="1"/>
</dbReference>
<dbReference type="InterPro" id="IPR003594">
    <property type="entry name" value="HATPase_dom"/>
</dbReference>
<dbReference type="PANTHER" id="PTHR43065">
    <property type="entry name" value="SENSOR HISTIDINE KINASE"/>
    <property type="match status" value="1"/>
</dbReference>
<keyword evidence="7" id="KW-0067">ATP-binding</keyword>
<evidence type="ECO:0000256" key="9">
    <source>
        <dbReference type="SAM" id="Phobius"/>
    </source>
</evidence>
<dbReference type="SUPFAM" id="SSF47384">
    <property type="entry name" value="Homodimeric domain of signal transducing histidine kinase"/>
    <property type="match status" value="1"/>
</dbReference>
<protein>
    <recommendedName>
        <fullName evidence="2">histidine kinase</fullName>
        <ecNumber evidence="2">2.7.13.3</ecNumber>
    </recommendedName>
</protein>
<keyword evidence="6 11" id="KW-0418">Kinase</keyword>
<evidence type="ECO:0000256" key="1">
    <source>
        <dbReference type="ARBA" id="ARBA00000085"/>
    </source>
</evidence>
<dbReference type="Pfam" id="PF00512">
    <property type="entry name" value="HisKA"/>
    <property type="match status" value="1"/>
</dbReference>
<dbReference type="OrthoDB" id="9815750at2"/>
<evidence type="ECO:0000313" key="12">
    <source>
        <dbReference type="Proteomes" id="UP000007013"/>
    </source>
</evidence>
<evidence type="ECO:0000256" key="6">
    <source>
        <dbReference type="ARBA" id="ARBA00022777"/>
    </source>
</evidence>
<dbReference type="RefSeq" id="WP_012375226.1">
    <property type="nucleotide sequence ID" value="NC_010571.1"/>
</dbReference>
<feature type="transmembrane region" description="Helical" evidence="9">
    <location>
        <begin position="6"/>
        <end position="25"/>
    </location>
</feature>
<feature type="transmembrane region" description="Helical" evidence="9">
    <location>
        <begin position="32"/>
        <end position="53"/>
    </location>
</feature>
<feature type="transmembrane region" description="Helical" evidence="9">
    <location>
        <begin position="250"/>
        <end position="270"/>
    </location>
</feature>
<dbReference type="InterPro" id="IPR004358">
    <property type="entry name" value="Sig_transdc_His_kin-like_C"/>
</dbReference>
<dbReference type="Proteomes" id="UP000007013">
    <property type="component" value="Chromosome"/>
</dbReference>
<sequence length="662" mass="72402">MLVTSALLAAAISVIAALLILWSNPARNVNRAIFSCTLHLAAWLFCLHLAFVLVPGLPWVRLASAVGTWLPMHFWIVKQTIVIPPGEYGRGWLRRHWAWIALCSLLAGVCFTTWFVPAHSTGTNRIYGWGYYGYIAVNLGLYAFLLRDAWVGTRKLSGVRRLELQVWLLGGCSTAAGILALMSLSALTHDRSYVRLQPLVVLLFYGATAYAITTHRILNARQLLMVAGSRLMLVMVASAVAFLLDRALSAVFSDVVALLITTGAVLLLAAELNTWLQQTLRLYPQAGAARLAAFEIARREMEIARLLPAFSRLIKGWGQTERTLLAFGEKDLLSGDGEAIADGAAVRALRALRWATPERLARERNSPDRAELARLLEERRLGVAVIAEGPTLTAIVGAGVPVSRRPFTYPQVSHLVELAAIMQAAIERAHFSVKAQRAEQLATVGLMGAGLAHEIRNPLVTIKTFVQLLPKHYDDRAFREKFTGLIGDEVTRIDHLTEQLLDLASPRAYSPQNIELHAVLQSGLELVSGKARDRRVELRRELDAAPDRVLSDAAAVKQVLLNLCLNAIQAIPSDAAERWVRVATRRVERGIELVVEDSGPGIPAEIRARLFQPFQSTKSSGFGLGLAVCSDIVARLDATIVADPAQPGRGATFRVVLPCPAS</sequence>
<dbReference type="PROSITE" id="PS50109">
    <property type="entry name" value="HIS_KIN"/>
    <property type="match status" value="1"/>
</dbReference>
<evidence type="ECO:0000256" key="4">
    <source>
        <dbReference type="ARBA" id="ARBA00022679"/>
    </source>
</evidence>
<dbReference type="AlphaFoldDB" id="B1ZS90"/>
<name>B1ZS90_OPITP</name>
<evidence type="ECO:0000256" key="2">
    <source>
        <dbReference type="ARBA" id="ARBA00012438"/>
    </source>
</evidence>
<dbReference type="InterPro" id="IPR005467">
    <property type="entry name" value="His_kinase_dom"/>
</dbReference>
<dbReference type="GO" id="GO:0000155">
    <property type="term" value="F:phosphorelay sensor kinase activity"/>
    <property type="evidence" value="ECO:0007669"/>
    <property type="project" value="InterPro"/>
</dbReference>
<evidence type="ECO:0000259" key="10">
    <source>
        <dbReference type="PROSITE" id="PS50109"/>
    </source>
</evidence>
<dbReference type="KEGG" id="ote:Oter_2407"/>
<dbReference type="InterPro" id="IPR036097">
    <property type="entry name" value="HisK_dim/P_sf"/>
</dbReference>
<feature type="transmembrane region" description="Helical" evidence="9">
    <location>
        <begin position="193"/>
        <end position="212"/>
    </location>
</feature>
<dbReference type="SMART" id="SM00388">
    <property type="entry name" value="HisKA"/>
    <property type="match status" value="1"/>
</dbReference>
<dbReference type="PRINTS" id="PR00344">
    <property type="entry name" value="BCTRLSENSOR"/>
</dbReference>
<dbReference type="HOGENOM" id="CLU_405886_0_0_0"/>
<feature type="transmembrane region" description="Helical" evidence="9">
    <location>
        <begin position="129"/>
        <end position="146"/>
    </location>
</feature>
<keyword evidence="8" id="KW-0902">Two-component regulatory system</keyword>
<feature type="domain" description="Histidine kinase" evidence="10">
    <location>
        <begin position="450"/>
        <end position="661"/>
    </location>
</feature>
<reference evidence="11 12" key="1">
    <citation type="journal article" date="2011" name="J. Bacteriol.">
        <title>Genome sequence of the verrucomicrobium Opitutus terrae PB90-1, an abundant inhabitant of rice paddy soil ecosystems.</title>
        <authorList>
            <person name="van Passel M.W."/>
            <person name="Kant R."/>
            <person name="Palva A."/>
            <person name="Copeland A."/>
            <person name="Lucas S."/>
            <person name="Lapidus A."/>
            <person name="Glavina del Rio T."/>
            <person name="Pitluck S."/>
            <person name="Goltsman E."/>
            <person name="Clum A."/>
            <person name="Sun H."/>
            <person name="Schmutz J."/>
            <person name="Larimer F.W."/>
            <person name="Land M.L."/>
            <person name="Hauser L."/>
            <person name="Kyrpides N."/>
            <person name="Mikhailova N."/>
            <person name="Richardson P.P."/>
            <person name="Janssen P.H."/>
            <person name="de Vos W.M."/>
            <person name="Smidt H."/>
        </authorList>
    </citation>
    <scope>NUCLEOTIDE SEQUENCE [LARGE SCALE GENOMIC DNA]</scope>
    <source>
        <strain evidence="12">DSM 11246 / JCM 15787 / PB90-1</strain>
    </source>
</reference>
<evidence type="ECO:0000256" key="5">
    <source>
        <dbReference type="ARBA" id="ARBA00022741"/>
    </source>
</evidence>
<keyword evidence="4" id="KW-0808">Transferase</keyword>
<dbReference type="Gene3D" id="3.30.565.10">
    <property type="entry name" value="Histidine kinase-like ATPase, C-terminal domain"/>
    <property type="match status" value="1"/>
</dbReference>
<gene>
    <name evidence="11" type="ordered locus">Oter_2407</name>
</gene>
<dbReference type="Pfam" id="PF02518">
    <property type="entry name" value="HATPase_c"/>
    <property type="match status" value="1"/>
</dbReference>
<dbReference type="CDD" id="cd00082">
    <property type="entry name" value="HisKA"/>
    <property type="match status" value="1"/>
</dbReference>
<dbReference type="SMART" id="SM00387">
    <property type="entry name" value="HATPase_c"/>
    <property type="match status" value="1"/>
</dbReference>
<keyword evidence="12" id="KW-1185">Reference proteome</keyword>
<accession>B1ZS90</accession>
<dbReference type="InterPro" id="IPR003661">
    <property type="entry name" value="HisK_dim/P_dom"/>
</dbReference>
<dbReference type="SUPFAM" id="SSF55874">
    <property type="entry name" value="ATPase domain of HSP90 chaperone/DNA topoisomerase II/histidine kinase"/>
    <property type="match status" value="1"/>
</dbReference>
<feature type="transmembrane region" description="Helical" evidence="9">
    <location>
        <begin position="224"/>
        <end position="244"/>
    </location>
</feature>
<dbReference type="InterPro" id="IPR036890">
    <property type="entry name" value="HATPase_C_sf"/>
</dbReference>
<evidence type="ECO:0000256" key="7">
    <source>
        <dbReference type="ARBA" id="ARBA00022840"/>
    </source>
</evidence>
<keyword evidence="3" id="KW-0597">Phosphoprotein</keyword>
<dbReference type="GO" id="GO:0005524">
    <property type="term" value="F:ATP binding"/>
    <property type="evidence" value="ECO:0007669"/>
    <property type="project" value="UniProtKB-KW"/>
</dbReference>
<evidence type="ECO:0000256" key="8">
    <source>
        <dbReference type="ARBA" id="ARBA00023012"/>
    </source>
</evidence>
<dbReference type="EMBL" id="CP001032">
    <property type="protein sequence ID" value="ACB75689.1"/>
    <property type="molecule type" value="Genomic_DNA"/>
</dbReference>
<evidence type="ECO:0000313" key="11">
    <source>
        <dbReference type="EMBL" id="ACB75689.1"/>
    </source>
</evidence>